<dbReference type="Pfam" id="PF05985">
    <property type="entry name" value="EutC"/>
    <property type="match status" value="1"/>
</dbReference>
<dbReference type="PANTHER" id="PTHR39330">
    <property type="entry name" value="ETHANOLAMINE AMMONIA-LYASE LIGHT CHAIN"/>
    <property type="match status" value="1"/>
</dbReference>
<keyword evidence="2 5" id="KW-0456">Lyase</keyword>
<dbReference type="EMBL" id="JBHMDG010000016">
    <property type="protein sequence ID" value="MFB9314142.1"/>
    <property type="molecule type" value="Genomic_DNA"/>
</dbReference>
<keyword evidence="4 5" id="KW-1283">Bacterial microcompartment</keyword>
<feature type="compositionally biased region" description="Basic and acidic residues" evidence="6">
    <location>
        <begin position="252"/>
        <end position="262"/>
    </location>
</feature>
<dbReference type="InterPro" id="IPR042255">
    <property type="entry name" value="EutC_N"/>
</dbReference>
<name>A0ABV5KBM0_9ACTN</name>
<dbReference type="PIRSF" id="PIRSF018982">
    <property type="entry name" value="EutC"/>
    <property type="match status" value="1"/>
</dbReference>
<comment type="subunit">
    <text evidence="5">The basic unit is a heterodimer which dimerizes to form tetramers. The heterotetramers trimerize; 6 large subunits form a core ring with 6 small subunits projecting outwards.</text>
</comment>
<reference evidence="7 8" key="1">
    <citation type="submission" date="2024-09" db="EMBL/GenBank/DDBJ databases">
        <authorList>
            <person name="Sun Q."/>
            <person name="Mori K."/>
        </authorList>
    </citation>
    <scope>NUCLEOTIDE SEQUENCE [LARGE SCALE GENOMIC DNA]</scope>
    <source>
        <strain evidence="7 8">JCM 9626</strain>
    </source>
</reference>
<feature type="binding site" evidence="5">
    <location>
        <position position="201"/>
    </location>
    <ligand>
        <name>adenosylcob(III)alamin</name>
        <dbReference type="ChEBI" id="CHEBI:18408"/>
    </ligand>
</feature>
<comment type="caution">
    <text evidence="7">The sequence shown here is derived from an EMBL/GenBank/DDBJ whole genome shotgun (WGS) entry which is preliminary data.</text>
</comment>
<dbReference type="NCBIfam" id="NF003971">
    <property type="entry name" value="PRK05465.1"/>
    <property type="match status" value="1"/>
</dbReference>
<evidence type="ECO:0000313" key="8">
    <source>
        <dbReference type="Proteomes" id="UP001589750"/>
    </source>
</evidence>
<feature type="binding site" evidence="5">
    <location>
        <position position="172"/>
    </location>
    <ligand>
        <name>adenosylcob(III)alamin</name>
        <dbReference type="ChEBI" id="CHEBI:18408"/>
    </ligand>
</feature>
<comment type="catalytic activity">
    <reaction evidence="5">
        <text>ethanolamine = acetaldehyde + NH4(+)</text>
        <dbReference type="Rhea" id="RHEA:15313"/>
        <dbReference type="ChEBI" id="CHEBI:15343"/>
        <dbReference type="ChEBI" id="CHEBI:28938"/>
        <dbReference type="ChEBI" id="CHEBI:57603"/>
        <dbReference type="EC" id="4.3.1.7"/>
    </reaction>
</comment>
<organism evidence="7 8">
    <name type="scientific">Nocardioides plantarum</name>
    <dbReference type="NCBI Taxonomy" id="29299"/>
    <lineage>
        <taxon>Bacteria</taxon>
        <taxon>Bacillati</taxon>
        <taxon>Actinomycetota</taxon>
        <taxon>Actinomycetes</taxon>
        <taxon>Propionibacteriales</taxon>
        <taxon>Nocardioidaceae</taxon>
        <taxon>Nocardioides</taxon>
    </lineage>
</organism>
<protein>
    <recommendedName>
        <fullName evidence="5">Ethanolamine ammonia-lyase small subunit</fullName>
        <shortName evidence="5">EAL small subunit</shortName>
        <ecNumber evidence="5">4.3.1.7</ecNumber>
    </recommendedName>
</protein>
<dbReference type="Proteomes" id="UP001589750">
    <property type="component" value="Unassembled WGS sequence"/>
</dbReference>
<keyword evidence="1 5" id="KW-0846">Cobalamin</keyword>
<dbReference type="RefSeq" id="WP_140010305.1">
    <property type="nucleotide sequence ID" value="NZ_JBHMDG010000016.1"/>
</dbReference>
<evidence type="ECO:0000256" key="3">
    <source>
        <dbReference type="ARBA" id="ARBA00023285"/>
    </source>
</evidence>
<keyword evidence="3 5" id="KW-0170">Cobalt</keyword>
<comment type="cofactor">
    <cofactor evidence="5">
        <name>adenosylcob(III)alamin</name>
        <dbReference type="ChEBI" id="CHEBI:18408"/>
    </cofactor>
    <text evidence="5">Binds between the large and small subunits.</text>
</comment>
<feature type="binding site" evidence="5">
    <location>
        <position position="151"/>
    </location>
    <ligand>
        <name>adenosylcob(III)alamin</name>
        <dbReference type="ChEBI" id="CHEBI:18408"/>
    </ligand>
</feature>
<comment type="pathway">
    <text evidence="5">Amine and polyamine degradation; ethanolamine degradation.</text>
</comment>
<evidence type="ECO:0000256" key="1">
    <source>
        <dbReference type="ARBA" id="ARBA00022628"/>
    </source>
</evidence>
<dbReference type="InterPro" id="IPR009246">
    <property type="entry name" value="EutC"/>
</dbReference>
<gene>
    <name evidence="5 7" type="primary">eutC</name>
    <name evidence="7" type="ORF">ACFFRI_13900</name>
</gene>
<dbReference type="HAMAP" id="MF_00601">
    <property type="entry name" value="EutC"/>
    <property type="match status" value="1"/>
</dbReference>
<evidence type="ECO:0000256" key="2">
    <source>
        <dbReference type="ARBA" id="ARBA00023239"/>
    </source>
</evidence>
<sequence>MSTPDFWSPLRSTTQARIGLGRAGDALPTRDVLELRSAHAVARDAVHLPYDADRLETGLAELGLDVHRVRSRAADRATYLRRPDLGRQPDTLDHVPSAPAHTYDVGLLLADGLSARALDDHALPLVRAVLTRLTDAGLGLAPVVLAEQARVGLGDHVGHHLGVTTLVVVVGERPGLSVASSLGLYLTHDPRPGRRDSERNCVSNVHPPDGLGYDAAADVLLRLVLGARELGASGVRLKDGGGVAEVTPAPEPVHRSETSATA</sequence>
<accession>A0ABV5KBM0</accession>
<comment type="subcellular location">
    <subcellularLocation>
        <location evidence="5">Bacterial microcompartment</location>
    </subcellularLocation>
</comment>
<dbReference type="Gene3D" id="1.10.30.40">
    <property type="entry name" value="Ethanolamine ammonia-lyase light chain (EutC), N-terminal domain"/>
    <property type="match status" value="1"/>
</dbReference>
<keyword evidence="8" id="KW-1185">Reference proteome</keyword>
<evidence type="ECO:0000313" key="7">
    <source>
        <dbReference type="EMBL" id="MFB9314142.1"/>
    </source>
</evidence>
<proteinExistence type="inferred from homology"/>
<evidence type="ECO:0000256" key="5">
    <source>
        <dbReference type="HAMAP-Rule" id="MF_00601"/>
    </source>
</evidence>
<dbReference type="InterPro" id="IPR042251">
    <property type="entry name" value="EutC_C"/>
</dbReference>
<dbReference type="PANTHER" id="PTHR39330:SF1">
    <property type="entry name" value="ETHANOLAMINE AMMONIA-LYASE SMALL SUBUNIT"/>
    <property type="match status" value="1"/>
</dbReference>
<feature type="region of interest" description="Disordered" evidence="6">
    <location>
        <begin position="240"/>
        <end position="262"/>
    </location>
</feature>
<dbReference type="EC" id="4.3.1.7" evidence="5"/>
<dbReference type="GO" id="GO:0008851">
    <property type="term" value="F:ethanolamine ammonia-lyase activity"/>
    <property type="evidence" value="ECO:0007669"/>
    <property type="project" value="UniProtKB-EC"/>
</dbReference>
<evidence type="ECO:0000256" key="6">
    <source>
        <dbReference type="SAM" id="MobiDB-lite"/>
    </source>
</evidence>
<dbReference type="Gene3D" id="3.40.50.11240">
    <property type="entry name" value="Ethanolamine ammonia-lyase light chain (EutC)"/>
    <property type="match status" value="1"/>
</dbReference>
<comment type="function">
    <text evidence="5">Catalyzes the deamination of various vicinal amino-alcohols to oxo compounds. Allows this organism to utilize ethanolamine as the sole source of nitrogen and carbon in the presence of external vitamin B12.</text>
</comment>
<evidence type="ECO:0000256" key="4">
    <source>
        <dbReference type="ARBA" id="ARBA00024446"/>
    </source>
</evidence>
<comment type="similarity">
    <text evidence="5">Belongs to the EutC family.</text>
</comment>